<dbReference type="InterPro" id="IPR003679">
    <property type="entry name" value="Amioglycoside_AcTrfase"/>
</dbReference>
<gene>
    <name evidence="5" type="ORF">ACFOU2_25360</name>
</gene>
<dbReference type="Proteomes" id="UP001595752">
    <property type="component" value="Unassembled WGS sequence"/>
</dbReference>
<organism evidence="5 6">
    <name type="scientific">Bacillus songklensis</name>
    <dbReference type="NCBI Taxonomy" id="1069116"/>
    <lineage>
        <taxon>Bacteria</taxon>
        <taxon>Bacillati</taxon>
        <taxon>Bacillota</taxon>
        <taxon>Bacilli</taxon>
        <taxon>Bacillales</taxon>
        <taxon>Bacillaceae</taxon>
        <taxon>Bacillus</taxon>
    </lineage>
</organism>
<proteinExistence type="inferred from homology"/>
<reference evidence="6" key="1">
    <citation type="journal article" date="2019" name="Int. J. Syst. Evol. Microbiol.">
        <title>The Global Catalogue of Microorganisms (GCM) 10K type strain sequencing project: providing services to taxonomists for standard genome sequencing and annotation.</title>
        <authorList>
            <consortium name="The Broad Institute Genomics Platform"/>
            <consortium name="The Broad Institute Genome Sequencing Center for Infectious Disease"/>
            <person name="Wu L."/>
            <person name="Ma J."/>
        </authorList>
    </citation>
    <scope>NUCLEOTIDE SEQUENCE [LARGE SCALE GENOMIC DNA]</scope>
    <source>
        <strain evidence="6">CCUG 61889</strain>
    </source>
</reference>
<protein>
    <recommendedName>
        <fullName evidence="4">Aminoglycoside N(3)-acetyltransferase</fullName>
        <ecNumber evidence="4">2.3.1.-</ecNumber>
    </recommendedName>
</protein>
<evidence type="ECO:0000256" key="2">
    <source>
        <dbReference type="ARBA" id="ARBA00022679"/>
    </source>
</evidence>
<dbReference type="EC" id="2.3.1.-" evidence="4"/>
<dbReference type="PANTHER" id="PTHR11104">
    <property type="entry name" value="AMINOGLYCOSIDE N3-ACETYLTRANSFERASE"/>
    <property type="match status" value="1"/>
</dbReference>
<dbReference type="InterPro" id="IPR028345">
    <property type="entry name" value="Antibiotic_NAT-like"/>
</dbReference>
<dbReference type="EMBL" id="JBHRZT010000073">
    <property type="protein sequence ID" value="MFC3886644.1"/>
    <property type="molecule type" value="Genomic_DNA"/>
</dbReference>
<keyword evidence="3 4" id="KW-0012">Acyltransferase</keyword>
<sequence length="257" mass="29682">MPNYVSYCNIVNHLDIKEGDIVLIGSDITSLAFQSMKNREKLDLNLFIDSFIEKIGQNGTLLFPAFNWGFCSGEGFDYKKTPSKTGALTNAALKRDDFIRTQHPIYSFAVWGKDSKKLFEMDNKSSFGSDSPFAYLHHSKAKMLIIGLDYQRSFTYAHYVEECEKVNYRYMKDFTGSYMDHEGNKSVRTYSMYVRDIEKGVVTNLNPIGRELERSGVSTLKHINEVDFYLIDLFYAFDVIQNDIQNNNAKNLYTIER</sequence>
<keyword evidence="2 4" id="KW-0808">Transferase</keyword>
<dbReference type="SUPFAM" id="SSF110710">
    <property type="entry name" value="TTHA0583/YokD-like"/>
    <property type="match status" value="1"/>
</dbReference>
<dbReference type="Pfam" id="PF02522">
    <property type="entry name" value="Antibiotic_NAT"/>
    <property type="match status" value="1"/>
</dbReference>
<evidence type="ECO:0000256" key="3">
    <source>
        <dbReference type="ARBA" id="ARBA00023315"/>
    </source>
</evidence>
<comment type="catalytic activity">
    <reaction evidence="4">
        <text>a 2-deoxystreptamine antibiotic + acetyl-CoA = an N(3)-acetyl-2-deoxystreptamine antibiotic + CoA + H(+)</text>
        <dbReference type="Rhea" id="RHEA:12665"/>
        <dbReference type="ChEBI" id="CHEBI:15378"/>
        <dbReference type="ChEBI" id="CHEBI:57287"/>
        <dbReference type="ChEBI" id="CHEBI:57288"/>
        <dbReference type="ChEBI" id="CHEBI:57921"/>
        <dbReference type="ChEBI" id="CHEBI:77452"/>
        <dbReference type="EC" id="2.3.1.81"/>
    </reaction>
</comment>
<dbReference type="RefSeq" id="WP_377919060.1">
    <property type="nucleotide sequence ID" value="NZ_JBHRZT010000073.1"/>
</dbReference>
<comment type="caution">
    <text evidence="5">The sequence shown here is derived from an EMBL/GenBank/DDBJ whole genome shotgun (WGS) entry which is preliminary data.</text>
</comment>
<evidence type="ECO:0000313" key="6">
    <source>
        <dbReference type="Proteomes" id="UP001595752"/>
    </source>
</evidence>
<keyword evidence="4" id="KW-0046">Antibiotic resistance</keyword>
<comment type="similarity">
    <text evidence="1 4">Belongs to the antibiotic N-acetyltransferase family.</text>
</comment>
<accession>A0ABV8BAW0</accession>
<keyword evidence="6" id="KW-1185">Reference proteome</keyword>
<dbReference type="PANTHER" id="PTHR11104:SF0">
    <property type="entry name" value="SPBETA PROPHAGE-DERIVED AMINOGLYCOSIDE N(3')-ACETYLTRANSFERASE-LIKE PROTEIN YOKD"/>
    <property type="match status" value="1"/>
</dbReference>
<evidence type="ECO:0000313" key="5">
    <source>
        <dbReference type="EMBL" id="MFC3886644.1"/>
    </source>
</evidence>
<evidence type="ECO:0000256" key="4">
    <source>
        <dbReference type="RuleBase" id="RU365031"/>
    </source>
</evidence>
<evidence type="ECO:0000256" key="1">
    <source>
        <dbReference type="ARBA" id="ARBA00006383"/>
    </source>
</evidence>
<name>A0ABV8BAW0_9BACI</name>